<dbReference type="InterPro" id="IPR029069">
    <property type="entry name" value="HotDog_dom_sf"/>
</dbReference>
<dbReference type="GO" id="GO:0016829">
    <property type="term" value="F:lyase activity"/>
    <property type="evidence" value="ECO:0007669"/>
    <property type="project" value="UniProtKB-KW"/>
</dbReference>
<reference evidence="3" key="1">
    <citation type="submission" date="2017-06" db="EMBL/GenBank/DDBJ databases">
        <title>Capnocytophaga spp. assemblies.</title>
        <authorList>
            <person name="Gulvik C.A."/>
        </authorList>
    </citation>
    <scope>NUCLEOTIDE SEQUENCE [LARGE SCALE GENOMIC DNA]</scope>
    <source>
        <strain evidence="3">H1496</strain>
    </source>
</reference>
<name>A0A250FU92_9FLAO</name>
<dbReference type="KEGG" id="cgh:CGC50_10635"/>
<dbReference type="SUPFAM" id="SSF54637">
    <property type="entry name" value="Thioesterase/thiol ester dehydrase-isomerase"/>
    <property type="match status" value="1"/>
</dbReference>
<feature type="domain" description="ApeI dehydratase-like" evidence="1">
    <location>
        <begin position="15"/>
        <end position="93"/>
    </location>
</feature>
<protein>
    <submittedName>
        <fullName evidence="2">3-hydroxyacyl-ACP dehydratase</fullName>
    </submittedName>
</protein>
<evidence type="ECO:0000259" key="1">
    <source>
        <dbReference type="Pfam" id="PF22818"/>
    </source>
</evidence>
<dbReference type="GeneID" id="84809007"/>
<sequence length="121" mass="13515">MLENFYTLNQIESQGEGKYLCRITLNAAHPIFAGHFPNNPVTPGVCMLQIIKNITEEITQKKLFLSKTSQVKFMTLINPNTAGELTLQLELAEHPDTIVVKNTTSFGDTVALKLTNTYKLC</sequence>
<accession>A0A250FU92</accession>
<dbReference type="Proteomes" id="UP000217250">
    <property type="component" value="Chromosome"/>
</dbReference>
<dbReference type="Pfam" id="PF22818">
    <property type="entry name" value="ApeI-like"/>
    <property type="match status" value="1"/>
</dbReference>
<gene>
    <name evidence="2" type="ORF">CGC50_10635</name>
</gene>
<dbReference type="AlphaFoldDB" id="A0A250FU92"/>
<evidence type="ECO:0000313" key="3">
    <source>
        <dbReference type="Proteomes" id="UP000217250"/>
    </source>
</evidence>
<dbReference type="RefSeq" id="WP_095910802.1">
    <property type="nucleotide sequence ID" value="NZ_CP022386.1"/>
</dbReference>
<organism evidence="2 3">
    <name type="scientific">Capnocytophaga gingivalis</name>
    <dbReference type="NCBI Taxonomy" id="1017"/>
    <lineage>
        <taxon>Bacteria</taxon>
        <taxon>Pseudomonadati</taxon>
        <taxon>Bacteroidota</taxon>
        <taxon>Flavobacteriia</taxon>
        <taxon>Flavobacteriales</taxon>
        <taxon>Flavobacteriaceae</taxon>
        <taxon>Capnocytophaga</taxon>
    </lineage>
</organism>
<proteinExistence type="predicted"/>
<dbReference type="InterPro" id="IPR054545">
    <property type="entry name" value="ApeI-like"/>
</dbReference>
<evidence type="ECO:0000313" key="2">
    <source>
        <dbReference type="EMBL" id="ATA87566.1"/>
    </source>
</evidence>
<dbReference type="OrthoDB" id="9772788at2"/>
<dbReference type="Gene3D" id="3.10.129.10">
    <property type="entry name" value="Hotdog Thioesterase"/>
    <property type="match status" value="1"/>
</dbReference>
<dbReference type="EMBL" id="CP022386">
    <property type="protein sequence ID" value="ATA87566.1"/>
    <property type="molecule type" value="Genomic_DNA"/>
</dbReference>